<evidence type="ECO:0000313" key="1">
    <source>
        <dbReference type="EMBL" id="EFH85271.1"/>
    </source>
</evidence>
<reference evidence="1 2" key="1">
    <citation type="journal article" date="2011" name="Stand. Genomic Sci.">
        <title>Non-contiguous finished genome sequence and contextual data of the filamentous soil bacterium Ktedonobacter racemifer type strain (SOSP1-21).</title>
        <authorList>
            <person name="Chang Y.J."/>
            <person name="Land M."/>
            <person name="Hauser L."/>
            <person name="Chertkov O."/>
            <person name="Del Rio T.G."/>
            <person name="Nolan M."/>
            <person name="Copeland A."/>
            <person name="Tice H."/>
            <person name="Cheng J.F."/>
            <person name="Lucas S."/>
            <person name="Han C."/>
            <person name="Goodwin L."/>
            <person name="Pitluck S."/>
            <person name="Ivanova N."/>
            <person name="Ovchinikova G."/>
            <person name="Pati A."/>
            <person name="Chen A."/>
            <person name="Palaniappan K."/>
            <person name="Mavromatis K."/>
            <person name="Liolios K."/>
            <person name="Brettin T."/>
            <person name="Fiebig A."/>
            <person name="Rohde M."/>
            <person name="Abt B."/>
            <person name="Goker M."/>
            <person name="Detter J.C."/>
            <person name="Woyke T."/>
            <person name="Bristow J."/>
            <person name="Eisen J.A."/>
            <person name="Markowitz V."/>
            <person name="Hugenholtz P."/>
            <person name="Kyrpides N.C."/>
            <person name="Klenk H.P."/>
            <person name="Lapidus A."/>
        </authorList>
    </citation>
    <scope>NUCLEOTIDE SEQUENCE [LARGE SCALE GENOMIC DNA]</scope>
    <source>
        <strain evidence="2">DSM 44963</strain>
    </source>
</reference>
<dbReference type="Proteomes" id="UP000004508">
    <property type="component" value="Unassembled WGS sequence"/>
</dbReference>
<organism evidence="1 2">
    <name type="scientific">Ktedonobacter racemifer DSM 44963</name>
    <dbReference type="NCBI Taxonomy" id="485913"/>
    <lineage>
        <taxon>Bacteria</taxon>
        <taxon>Bacillati</taxon>
        <taxon>Chloroflexota</taxon>
        <taxon>Ktedonobacteria</taxon>
        <taxon>Ktedonobacterales</taxon>
        <taxon>Ktedonobacteraceae</taxon>
        <taxon>Ktedonobacter</taxon>
    </lineage>
</organism>
<dbReference type="AlphaFoldDB" id="D6TUU5"/>
<dbReference type="InParanoid" id="D6TUU5"/>
<gene>
    <name evidence="1" type="ORF">Krac_6454</name>
</gene>
<protein>
    <submittedName>
        <fullName evidence="1">Uncharacterized protein</fullName>
    </submittedName>
</protein>
<dbReference type="EMBL" id="ADVG01000003">
    <property type="protein sequence ID" value="EFH85271.1"/>
    <property type="molecule type" value="Genomic_DNA"/>
</dbReference>
<comment type="caution">
    <text evidence="1">The sequence shown here is derived from an EMBL/GenBank/DDBJ whole genome shotgun (WGS) entry which is preliminary data.</text>
</comment>
<sequence length="47" mass="5084">MVVSIQAHYQEIEEQGNIMKQSVLLQQTSVVNVIAHSPAANALHGAQ</sequence>
<dbReference type="RefSeq" id="WP_007917423.1">
    <property type="nucleotide sequence ID" value="NZ_ADVG01000003.1"/>
</dbReference>
<accession>D6TUU5</accession>
<evidence type="ECO:0000313" key="2">
    <source>
        <dbReference type="Proteomes" id="UP000004508"/>
    </source>
</evidence>
<proteinExistence type="predicted"/>
<keyword evidence="2" id="KW-1185">Reference proteome</keyword>
<dbReference type="STRING" id="485913.Krac_6454"/>
<name>D6TUU5_KTERA</name>